<evidence type="ECO:0000256" key="1">
    <source>
        <dbReference type="ARBA" id="ARBA00004613"/>
    </source>
</evidence>
<evidence type="ECO:0000259" key="6">
    <source>
        <dbReference type="PROSITE" id="PS51446"/>
    </source>
</evidence>
<feature type="disulfide bond" evidence="5">
    <location>
        <begin position="166"/>
        <end position="181"/>
    </location>
</feature>
<proteinExistence type="inferred from homology"/>
<dbReference type="PROSITE" id="PS51446">
    <property type="entry name" value="PACIFASTIN"/>
    <property type="match status" value="2"/>
</dbReference>
<dbReference type="Pfam" id="PF05375">
    <property type="entry name" value="Pacifastin_I"/>
    <property type="match status" value="3"/>
</dbReference>
<dbReference type="InterPro" id="IPR008037">
    <property type="entry name" value="Pacifastin_dom"/>
</dbReference>
<dbReference type="InterPro" id="IPR036201">
    <property type="entry name" value="Pacifastin_dom_sf"/>
</dbReference>
<gene>
    <name evidence="7" type="ORF">GWK47_016990</name>
</gene>
<keyword evidence="8" id="KW-1185">Reference proteome</keyword>
<evidence type="ECO:0000256" key="4">
    <source>
        <dbReference type="ARBA" id="ARBA00029459"/>
    </source>
</evidence>
<evidence type="ECO:0000313" key="7">
    <source>
        <dbReference type="EMBL" id="KAG0713081.1"/>
    </source>
</evidence>
<dbReference type="Proteomes" id="UP000770661">
    <property type="component" value="Unassembled WGS sequence"/>
</dbReference>
<feature type="domain" description="Pacifastin" evidence="6">
    <location>
        <begin position="127"/>
        <end position="160"/>
    </location>
</feature>
<protein>
    <recommendedName>
        <fullName evidence="6">Pacifastin domain-containing protein</fullName>
    </recommendedName>
</protein>
<feature type="site" description="Reactive bond" evidence="5">
    <location>
        <begin position="154"/>
        <end position="155"/>
    </location>
</feature>
<organism evidence="7 8">
    <name type="scientific">Chionoecetes opilio</name>
    <name type="common">Atlantic snow crab</name>
    <name type="synonym">Cancer opilio</name>
    <dbReference type="NCBI Taxonomy" id="41210"/>
    <lineage>
        <taxon>Eukaryota</taxon>
        <taxon>Metazoa</taxon>
        <taxon>Ecdysozoa</taxon>
        <taxon>Arthropoda</taxon>
        <taxon>Crustacea</taxon>
        <taxon>Multicrustacea</taxon>
        <taxon>Malacostraca</taxon>
        <taxon>Eumalacostraca</taxon>
        <taxon>Eucarida</taxon>
        <taxon>Decapoda</taxon>
        <taxon>Pleocyemata</taxon>
        <taxon>Brachyura</taxon>
        <taxon>Eubrachyura</taxon>
        <taxon>Majoidea</taxon>
        <taxon>Majidae</taxon>
        <taxon>Chionoecetes</taxon>
    </lineage>
</organism>
<keyword evidence="3 5" id="KW-1015">Disulfide bond</keyword>
<keyword evidence="5" id="KW-0646">Protease inhibitor</keyword>
<dbReference type="AlphaFoldDB" id="A0A8J4XW98"/>
<feature type="disulfide bond" evidence="5">
    <location>
        <begin position="130"/>
        <end position="145"/>
    </location>
</feature>
<dbReference type="OrthoDB" id="6372901at2759"/>
<dbReference type="EMBL" id="JACEEZ010021770">
    <property type="protein sequence ID" value="KAG0713081.1"/>
    <property type="molecule type" value="Genomic_DNA"/>
</dbReference>
<dbReference type="GO" id="GO:0004867">
    <property type="term" value="F:serine-type endopeptidase inhibitor activity"/>
    <property type="evidence" value="ECO:0007669"/>
    <property type="project" value="UniProtKB-UniRule"/>
</dbReference>
<evidence type="ECO:0000256" key="5">
    <source>
        <dbReference type="PROSITE-ProRule" id="PRU00776"/>
    </source>
</evidence>
<accession>A0A8J4XW98</accession>
<reference evidence="7" key="1">
    <citation type="submission" date="2020-07" db="EMBL/GenBank/DDBJ databases">
        <title>The High-quality genome of the commercially important snow crab, Chionoecetes opilio.</title>
        <authorList>
            <person name="Jeong J.-H."/>
            <person name="Ryu S."/>
        </authorList>
    </citation>
    <scope>NUCLEOTIDE SEQUENCE</scope>
    <source>
        <strain evidence="7">MADBK_172401_WGS</strain>
        <tissue evidence="7">Digestive gland</tissue>
    </source>
</reference>
<name>A0A8J4XW98_CHIOP</name>
<comment type="caution">
    <text evidence="7">The sequence shown here is derived from an EMBL/GenBank/DDBJ whole genome shotgun (WGS) entry which is preliminary data.</text>
</comment>
<feature type="domain" description="Pacifastin" evidence="6">
    <location>
        <begin position="163"/>
        <end position="196"/>
    </location>
</feature>
<comment type="subcellular location">
    <subcellularLocation>
        <location evidence="1">Secreted</location>
    </subcellularLocation>
</comment>
<dbReference type="SUPFAM" id="SSF57283">
    <property type="entry name" value="PMP inhibitors"/>
    <property type="match status" value="3"/>
</dbReference>
<evidence type="ECO:0000313" key="8">
    <source>
        <dbReference type="Proteomes" id="UP000770661"/>
    </source>
</evidence>
<sequence length="202" mass="22102">MKECNRCSCANGTAVCTLKFCGASPARPTLLRGRPEPACQGDSKTDTWTFKCNKCRCRNGLATCTKRLCRRGEKDLPVCQGNPIWRKDCNRCHCHNGTAVCTSKYCGPMASQTRTAVRPPGLVSKDKRVCEDGSRWRVDCNWCSCRGGVALCTLKGCLRPSDEPDCEGDATWKQDCNWCTCGGGLALCTRMACLKEGELPQG</sequence>
<dbReference type="GO" id="GO:0005576">
    <property type="term" value="C:extracellular region"/>
    <property type="evidence" value="ECO:0007669"/>
    <property type="project" value="UniProtKB-SubCell"/>
</dbReference>
<comment type="caution">
    <text evidence="5">Lacks conserved residue(s) required for the propagation of feature annotation.</text>
</comment>
<keyword evidence="2" id="KW-0964">Secreted</keyword>
<evidence type="ECO:0000256" key="3">
    <source>
        <dbReference type="ARBA" id="ARBA00023157"/>
    </source>
</evidence>
<keyword evidence="5" id="KW-0722">Serine protease inhibitor</keyword>
<evidence type="ECO:0000256" key="2">
    <source>
        <dbReference type="ARBA" id="ARBA00022525"/>
    </source>
</evidence>
<comment type="similarity">
    <text evidence="4 5">Belongs to the protease inhibitor I19 family.</text>
</comment>